<dbReference type="GO" id="GO:0004519">
    <property type="term" value="F:endonuclease activity"/>
    <property type="evidence" value="ECO:0007669"/>
    <property type="project" value="InterPro"/>
</dbReference>
<dbReference type="SMART" id="SM00507">
    <property type="entry name" value="HNHc"/>
    <property type="match status" value="1"/>
</dbReference>
<feature type="domain" description="HNH nuclease" evidence="1">
    <location>
        <begin position="109"/>
        <end position="158"/>
    </location>
</feature>
<gene>
    <name evidence="2" type="ORF">LCGC14_1829700</name>
</gene>
<dbReference type="AlphaFoldDB" id="A0A0F9JG13"/>
<organism evidence="2">
    <name type="scientific">marine sediment metagenome</name>
    <dbReference type="NCBI Taxonomy" id="412755"/>
    <lineage>
        <taxon>unclassified sequences</taxon>
        <taxon>metagenomes</taxon>
        <taxon>ecological metagenomes</taxon>
    </lineage>
</organism>
<evidence type="ECO:0000259" key="1">
    <source>
        <dbReference type="SMART" id="SM00507"/>
    </source>
</evidence>
<dbReference type="EMBL" id="LAZR01018050">
    <property type="protein sequence ID" value="KKL97912.1"/>
    <property type="molecule type" value="Genomic_DNA"/>
</dbReference>
<name>A0A0F9JG13_9ZZZZ</name>
<dbReference type="GO" id="GO:0008270">
    <property type="term" value="F:zinc ion binding"/>
    <property type="evidence" value="ECO:0007669"/>
    <property type="project" value="InterPro"/>
</dbReference>
<proteinExistence type="predicted"/>
<reference evidence="2" key="1">
    <citation type="journal article" date="2015" name="Nature">
        <title>Complex archaea that bridge the gap between prokaryotes and eukaryotes.</title>
        <authorList>
            <person name="Spang A."/>
            <person name="Saw J.H."/>
            <person name="Jorgensen S.L."/>
            <person name="Zaremba-Niedzwiedzka K."/>
            <person name="Martijn J."/>
            <person name="Lind A.E."/>
            <person name="van Eijk R."/>
            <person name="Schleper C."/>
            <person name="Guy L."/>
            <person name="Ettema T.J."/>
        </authorList>
    </citation>
    <scope>NUCLEOTIDE SEQUENCE</scope>
</reference>
<dbReference type="Pfam" id="PF01844">
    <property type="entry name" value="HNH"/>
    <property type="match status" value="1"/>
</dbReference>
<dbReference type="InterPro" id="IPR003615">
    <property type="entry name" value="HNH_nuc"/>
</dbReference>
<protein>
    <recommendedName>
        <fullName evidence="1">HNH nuclease domain-containing protein</fullName>
    </recommendedName>
</protein>
<comment type="caution">
    <text evidence="2">The sequence shown here is derived from an EMBL/GenBank/DDBJ whole genome shotgun (WGS) entry which is preliminary data.</text>
</comment>
<evidence type="ECO:0000313" key="2">
    <source>
        <dbReference type="EMBL" id="KKL97912.1"/>
    </source>
</evidence>
<accession>A0A0F9JG13</accession>
<sequence length="179" mass="21001">QQHDTHITGRYASYRCKECTKEDARVQYVAKVRPPLSSEELKMNRREYEYAWRKSNPEKVRGYARKYREKPKSKILASVTRRRWQQDNRVYLNQIHTARMRDIAPAQRKVVQEVMDYYGPNCVYCGEEATGLDHLRPVSKGGKTEFDNLAPACKSCNSTKWAHPIWVMVGREVICSRES</sequence>
<dbReference type="CDD" id="cd00085">
    <property type="entry name" value="HNHc"/>
    <property type="match status" value="1"/>
</dbReference>
<feature type="non-terminal residue" evidence="2">
    <location>
        <position position="1"/>
    </location>
</feature>
<dbReference type="InterPro" id="IPR002711">
    <property type="entry name" value="HNH"/>
</dbReference>
<dbReference type="Gene3D" id="1.10.30.50">
    <property type="match status" value="1"/>
</dbReference>
<dbReference type="GO" id="GO:0003676">
    <property type="term" value="F:nucleic acid binding"/>
    <property type="evidence" value="ECO:0007669"/>
    <property type="project" value="InterPro"/>
</dbReference>